<evidence type="ECO:0000313" key="2">
    <source>
        <dbReference type="Proteomes" id="UP000789508"/>
    </source>
</evidence>
<protein>
    <submittedName>
        <fullName evidence="1">2967_t:CDS:1</fullName>
    </submittedName>
</protein>
<dbReference type="EMBL" id="CAJVPS010031774">
    <property type="protein sequence ID" value="CAG8733855.1"/>
    <property type="molecule type" value="Genomic_DNA"/>
</dbReference>
<sequence>RRSLKDGNSASSHNTQTITSFSILVLALASGDIPYCNDRVGD</sequence>
<evidence type="ECO:0000313" key="1">
    <source>
        <dbReference type="EMBL" id="CAG8733855.1"/>
    </source>
</evidence>
<reference evidence="1" key="1">
    <citation type="submission" date="2021-06" db="EMBL/GenBank/DDBJ databases">
        <authorList>
            <person name="Kallberg Y."/>
            <person name="Tangrot J."/>
            <person name="Rosling A."/>
        </authorList>
    </citation>
    <scope>NUCLEOTIDE SEQUENCE</scope>
    <source>
        <strain evidence="1">FL130A</strain>
    </source>
</reference>
<proteinExistence type="predicted"/>
<dbReference type="AlphaFoldDB" id="A0A9N9IEN5"/>
<keyword evidence="2" id="KW-1185">Reference proteome</keyword>
<comment type="caution">
    <text evidence="1">The sequence shown here is derived from an EMBL/GenBank/DDBJ whole genome shotgun (WGS) entry which is preliminary data.</text>
</comment>
<accession>A0A9N9IEN5</accession>
<dbReference type="Proteomes" id="UP000789508">
    <property type="component" value="Unassembled WGS sequence"/>
</dbReference>
<gene>
    <name evidence="1" type="ORF">ALEPTO_LOCUS12718</name>
</gene>
<feature type="non-terminal residue" evidence="1">
    <location>
        <position position="1"/>
    </location>
</feature>
<name>A0A9N9IEN5_9GLOM</name>
<organism evidence="1 2">
    <name type="scientific">Ambispora leptoticha</name>
    <dbReference type="NCBI Taxonomy" id="144679"/>
    <lineage>
        <taxon>Eukaryota</taxon>
        <taxon>Fungi</taxon>
        <taxon>Fungi incertae sedis</taxon>
        <taxon>Mucoromycota</taxon>
        <taxon>Glomeromycotina</taxon>
        <taxon>Glomeromycetes</taxon>
        <taxon>Archaeosporales</taxon>
        <taxon>Ambisporaceae</taxon>
        <taxon>Ambispora</taxon>
    </lineage>
</organism>